<evidence type="ECO:0000256" key="2">
    <source>
        <dbReference type="SAM" id="SignalP"/>
    </source>
</evidence>
<feature type="domain" description="SLH" evidence="3">
    <location>
        <begin position="157"/>
        <end position="219"/>
    </location>
</feature>
<evidence type="ECO:0000259" key="3">
    <source>
        <dbReference type="PROSITE" id="PS51272"/>
    </source>
</evidence>
<feature type="signal peptide" evidence="2">
    <location>
        <begin position="1"/>
        <end position="23"/>
    </location>
</feature>
<sequence>MKTVKMLFLVLLVALLPFQIALAEEEKTINFYEFHDEGIYKHWAYEEMENLLYAGVMDGFADADGRIHVKPDEPITRAQFVQMIVTALGLSNEGRTKNFSDVKQDEWYADAISIAASAGFIDGHNGLFYPNHPITRAEITKMLVLAFEKTVPFPSTNVKVFADVDHENWAEEFIRKASSVNIVNGHGITFSPYKFATRAEAFVMLHRAFKLEQSSVPEDSDLIAVLREYITRENKLVETNQFAELSALGAEYGTGFYQAGGGDPKPFDWFYPAVDEAEITIQIDDENLEFKILEKSDRFAKVQASGIAVTVQAKIPSQPELNEDFTSRMDNGVYHLKKDSLSGKWKIYNYQDR</sequence>
<dbReference type="EMBL" id="VYKL01000007">
    <property type="protein sequence ID" value="KAA9029961.1"/>
    <property type="molecule type" value="Genomic_DNA"/>
</dbReference>
<keyword evidence="1 2" id="KW-0732">Signal</keyword>
<dbReference type="Proteomes" id="UP000326671">
    <property type="component" value="Unassembled WGS sequence"/>
</dbReference>
<keyword evidence="5" id="KW-1185">Reference proteome</keyword>
<feature type="domain" description="SLH" evidence="3">
    <location>
        <begin position="31"/>
        <end position="98"/>
    </location>
</feature>
<accession>A0A5J5I2R6</accession>
<dbReference type="PROSITE" id="PS51272">
    <property type="entry name" value="SLH"/>
    <property type="match status" value="3"/>
</dbReference>
<dbReference type="Pfam" id="PF00395">
    <property type="entry name" value="SLH"/>
    <property type="match status" value="2"/>
</dbReference>
<gene>
    <name evidence="4" type="ORF">F4V44_02860</name>
</gene>
<organism evidence="4 5">
    <name type="scientific">Niallia endozanthoxylica</name>
    <dbReference type="NCBI Taxonomy" id="2036016"/>
    <lineage>
        <taxon>Bacteria</taxon>
        <taxon>Bacillati</taxon>
        <taxon>Bacillota</taxon>
        <taxon>Bacilli</taxon>
        <taxon>Bacillales</taxon>
        <taxon>Bacillaceae</taxon>
        <taxon>Niallia</taxon>
    </lineage>
</organism>
<feature type="chain" id="PRO_5023939387" evidence="2">
    <location>
        <begin position="24"/>
        <end position="353"/>
    </location>
</feature>
<dbReference type="InterPro" id="IPR001119">
    <property type="entry name" value="SLH_dom"/>
</dbReference>
<protein>
    <submittedName>
        <fullName evidence="4">S-layer homology domain-containing protein</fullName>
    </submittedName>
</protein>
<dbReference type="RefSeq" id="WP_150438481.1">
    <property type="nucleotide sequence ID" value="NZ_VYKL01000007.1"/>
</dbReference>
<comment type="caution">
    <text evidence="4">The sequence shown here is derived from an EMBL/GenBank/DDBJ whole genome shotgun (WGS) entry which is preliminary data.</text>
</comment>
<evidence type="ECO:0000256" key="1">
    <source>
        <dbReference type="ARBA" id="ARBA00022729"/>
    </source>
</evidence>
<name>A0A5J5I2R6_9BACI</name>
<feature type="domain" description="SLH" evidence="3">
    <location>
        <begin position="99"/>
        <end position="155"/>
    </location>
</feature>
<dbReference type="AlphaFoldDB" id="A0A5J5I2R6"/>
<reference evidence="4 5" key="1">
    <citation type="submission" date="2019-09" db="EMBL/GenBank/DDBJ databases">
        <title>Whole genome sequences of isolates from the Mars Exploration Rovers.</title>
        <authorList>
            <person name="Seuylemezian A."/>
            <person name="Vaishampayan P."/>
        </authorList>
    </citation>
    <scope>NUCLEOTIDE SEQUENCE [LARGE SCALE GENOMIC DNA]</scope>
    <source>
        <strain evidence="4 5">MER_TA_151</strain>
    </source>
</reference>
<proteinExistence type="predicted"/>
<evidence type="ECO:0000313" key="5">
    <source>
        <dbReference type="Proteomes" id="UP000326671"/>
    </source>
</evidence>
<evidence type="ECO:0000313" key="4">
    <source>
        <dbReference type="EMBL" id="KAA9029961.1"/>
    </source>
</evidence>
<dbReference type="OrthoDB" id="174569at2"/>